<dbReference type="InterPro" id="IPR016181">
    <property type="entry name" value="Acyl_CoA_acyltransferase"/>
</dbReference>
<dbReference type="PROSITE" id="PS51186">
    <property type="entry name" value="GNAT"/>
    <property type="match status" value="1"/>
</dbReference>
<dbReference type="GeneID" id="98918731"/>
<dbReference type="eggNOG" id="COG0454">
    <property type="taxonomic scope" value="Bacteria"/>
</dbReference>
<dbReference type="AlphaFoldDB" id="D4RX15"/>
<dbReference type="InterPro" id="IPR000182">
    <property type="entry name" value="GNAT_dom"/>
</dbReference>
<sequence length="150" mass="16880">MLELKENVLDTDTYLYLRKKVGWIKLTDKQAEQAVNNSLFTVCAYLDGKPVGMGRVIGDGAVISYIQDLVVIPEAQKKGIGRLILLRLKKFVEEITEPGSRMMLCLMCAKGREKFYIDNGFTARPTDKLGPGMIIYIDKDKDGNRESQTT</sequence>
<gene>
    <name evidence="2" type="ORF">BUTYVIB_00366</name>
</gene>
<dbReference type="Proteomes" id="UP000006238">
    <property type="component" value="Unassembled WGS sequence"/>
</dbReference>
<dbReference type="InterPro" id="IPR053144">
    <property type="entry name" value="Acetyltransferase_Butenolide"/>
</dbReference>
<dbReference type="PANTHER" id="PTHR43233">
    <property type="entry name" value="FAMILY N-ACETYLTRANSFERASE, PUTATIVE (AFU_ORTHOLOGUE AFUA_6G03350)-RELATED"/>
    <property type="match status" value="1"/>
</dbReference>
<dbReference type="RefSeq" id="WP_005601134.1">
    <property type="nucleotide sequence ID" value="NZ_GG663519.1"/>
</dbReference>
<dbReference type="EMBL" id="ABWN01000018">
    <property type="protein sequence ID" value="EFF69455.1"/>
    <property type="molecule type" value="Genomic_DNA"/>
</dbReference>
<dbReference type="PANTHER" id="PTHR43233:SF1">
    <property type="entry name" value="FAMILY N-ACETYLTRANSFERASE, PUTATIVE (AFU_ORTHOLOGUE AFUA_6G03350)-RELATED"/>
    <property type="match status" value="1"/>
</dbReference>
<accession>D4RX15</accession>
<dbReference type="GO" id="GO:0016747">
    <property type="term" value="F:acyltransferase activity, transferring groups other than amino-acyl groups"/>
    <property type="evidence" value="ECO:0007669"/>
    <property type="project" value="InterPro"/>
</dbReference>
<dbReference type="SUPFAM" id="SSF55729">
    <property type="entry name" value="Acyl-CoA N-acyltransferases (Nat)"/>
    <property type="match status" value="1"/>
</dbReference>
<dbReference type="CDD" id="cd04301">
    <property type="entry name" value="NAT_SF"/>
    <property type="match status" value="1"/>
</dbReference>
<feature type="domain" description="N-acetyltransferase" evidence="1">
    <location>
        <begin position="1"/>
        <end position="138"/>
    </location>
</feature>
<name>D4RX15_9FIRM</name>
<keyword evidence="3" id="KW-1185">Reference proteome</keyword>
<organism evidence="2 3">
    <name type="scientific">Eshraghiella crossota DSM 2876</name>
    <dbReference type="NCBI Taxonomy" id="511680"/>
    <lineage>
        <taxon>Bacteria</taxon>
        <taxon>Bacillati</taxon>
        <taxon>Bacillota</taxon>
        <taxon>Clostridia</taxon>
        <taxon>Lachnospirales</taxon>
        <taxon>Lachnospiraceae</taxon>
        <taxon>Eshraghiella</taxon>
    </lineage>
</organism>
<evidence type="ECO:0000313" key="3">
    <source>
        <dbReference type="Proteomes" id="UP000006238"/>
    </source>
</evidence>
<dbReference type="Gene3D" id="3.40.630.30">
    <property type="match status" value="1"/>
</dbReference>
<evidence type="ECO:0000313" key="2">
    <source>
        <dbReference type="EMBL" id="EFF69455.1"/>
    </source>
</evidence>
<comment type="caution">
    <text evidence="2">The sequence shown here is derived from an EMBL/GenBank/DDBJ whole genome shotgun (WGS) entry which is preliminary data.</text>
</comment>
<protein>
    <submittedName>
        <fullName evidence="2">Acetyltransferase, GNAT family</fullName>
    </submittedName>
</protein>
<keyword evidence="2" id="KW-0808">Transferase</keyword>
<dbReference type="Pfam" id="PF13508">
    <property type="entry name" value="Acetyltransf_7"/>
    <property type="match status" value="1"/>
</dbReference>
<dbReference type="STRING" id="45851.BHV86_07580"/>
<evidence type="ECO:0000259" key="1">
    <source>
        <dbReference type="PROSITE" id="PS51186"/>
    </source>
</evidence>
<reference evidence="2 3" key="1">
    <citation type="submission" date="2010-02" db="EMBL/GenBank/DDBJ databases">
        <authorList>
            <person name="Weinstock G."/>
            <person name="Sodergren E."/>
            <person name="Clifton S."/>
            <person name="Fulton L."/>
            <person name="Fulton B."/>
            <person name="Courtney L."/>
            <person name="Fronick C."/>
            <person name="Harrison M."/>
            <person name="Strong C."/>
            <person name="Farmer C."/>
            <person name="Delahaunty K."/>
            <person name="Markovic C."/>
            <person name="Hall O."/>
            <person name="Minx P."/>
            <person name="Tomlinson C."/>
            <person name="Mitreva M."/>
            <person name="Nelson J."/>
            <person name="Hou S."/>
            <person name="Wollam A."/>
            <person name="Pepin K.H."/>
            <person name="Johnson M."/>
            <person name="Bhonagiri V."/>
            <person name="Zhang X."/>
            <person name="Suruliraj S."/>
            <person name="Warren W."/>
            <person name="Chinwalla A."/>
            <person name="Mardis E.R."/>
            <person name="Wilson R.K."/>
        </authorList>
    </citation>
    <scope>NUCLEOTIDE SEQUENCE [LARGE SCALE GENOMIC DNA]</scope>
    <source>
        <strain evidence="2 3">DSM 2876</strain>
    </source>
</reference>
<proteinExistence type="predicted"/>
<dbReference type="HOGENOM" id="CLU_086503_7_1_9"/>